<evidence type="ECO:0000313" key="3">
    <source>
        <dbReference type="Proteomes" id="UP000886885"/>
    </source>
</evidence>
<evidence type="ECO:0000259" key="1">
    <source>
        <dbReference type="Pfam" id="PF00190"/>
    </source>
</evidence>
<name>A0A8X8BZJ7_POPTO</name>
<evidence type="ECO:0000313" key="2">
    <source>
        <dbReference type="EMBL" id="KAG6737464.1"/>
    </source>
</evidence>
<accession>A0A8X8BZJ7</accession>
<dbReference type="AlphaFoldDB" id="A0A8X8BZJ7"/>
<keyword evidence="3" id="KW-1185">Reference proteome</keyword>
<protein>
    <recommendedName>
        <fullName evidence="1">Cupin type-1 domain-containing protein</fullName>
    </recommendedName>
</protein>
<organism evidence="2 3">
    <name type="scientific">Populus tomentosa</name>
    <name type="common">Chinese white poplar</name>
    <dbReference type="NCBI Taxonomy" id="118781"/>
    <lineage>
        <taxon>Eukaryota</taxon>
        <taxon>Viridiplantae</taxon>
        <taxon>Streptophyta</taxon>
        <taxon>Embryophyta</taxon>
        <taxon>Tracheophyta</taxon>
        <taxon>Spermatophyta</taxon>
        <taxon>Magnoliopsida</taxon>
        <taxon>eudicotyledons</taxon>
        <taxon>Gunneridae</taxon>
        <taxon>Pentapetalae</taxon>
        <taxon>rosids</taxon>
        <taxon>fabids</taxon>
        <taxon>Malpighiales</taxon>
        <taxon>Salicaceae</taxon>
        <taxon>Saliceae</taxon>
        <taxon>Populus</taxon>
    </lineage>
</organism>
<dbReference type="OrthoDB" id="1935583at2759"/>
<dbReference type="InterPro" id="IPR006045">
    <property type="entry name" value="Cupin_1"/>
</dbReference>
<proteinExistence type="predicted"/>
<sequence length="110" mass="11840">MPIRIGQTRLSNTRLLLTVFTAFVNGKFRKDPKLATANDFFSGLNIPRNTRNRTNAVAIAALSSQNPGVITNANAVVGSNPPINPDVLTKAFRLGKNVVSTLHKQLGGNK</sequence>
<dbReference type="Proteomes" id="UP000886885">
    <property type="component" value="Chromosome 19D"/>
</dbReference>
<comment type="caution">
    <text evidence="2">The sequence shown here is derived from an EMBL/GenBank/DDBJ whole genome shotgun (WGS) entry which is preliminary data.</text>
</comment>
<dbReference type="Pfam" id="PF00190">
    <property type="entry name" value="Cupin_1"/>
    <property type="match status" value="1"/>
</dbReference>
<reference evidence="2" key="1">
    <citation type="journal article" date="2020" name="bioRxiv">
        <title>Hybrid origin of Populus tomentosa Carr. identified through genome sequencing and phylogenomic analysis.</title>
        <authorList>
            <person name="An X."/>
            <person name="Gao K."/>
            <person name="Chen Z."/>
            <person name="Li J."/>
            <person name="Yang X."/>
            <person name="Yang X."/>
            <person name="Zhou J."/>
            <person name="Guo T."/>
            <person name="Zhao T."/>
            <person name="Huang S."/>
            <person name="Miao D."/>
            <person name="Khan W.U."/>
            <person name="Rao P."/>
            <person name="Ye M."/>
            <person name="Lei B."/>
            <person name="Liao W."/>
            <person name="Wang J."/>
            <person name="Ji L."/>
            <person name="Li Y."/>
            <person name="Guo B."/>
            <person name="Mustafa N.S."/>
            <person name="Li S."/>
            <person name="Yun Q."/>
            <person name="Keller S.R."/>
            <person name="Mao J."/>
            <person name="Zhang R."/>
            <person name="Strauss S.H."/>
        </authorList>
    </citation>
    <scope>NUCLEOTIDE SEQUENCE</scope>
    <source>
        <strain evidence="2">GM15</strain>
        <tissue evidence="2">Leaf</tissue>
    </source>
</reference>
<dbReference type="EMBL" id="JAAWWB010000038">
    <property type="protein sequence ID" value="KAG6737464.1"/>
    <property type="molecule type" value="Genomic_DNA"/>
</dbReference>
<gene>
    <name evidence="2" type="ORF">POTOM_058986</name>
</gene>
<dbReference type="PANTHER" id="PTHR31238">
    <property type="entry name" value="GERMIN-LIKE PROTEIN SUBFAMILY 3 MEMBER 3"/>
    <property type="match status" value="1"/>
</dbReference>
<feature type="domain" description="Cupin type-1" evidence="1">
    <location>
        <begin position="51"/>
        <end position="99"/>
    </location>
</feature>